<accession>A0AAV7ELK5</accession>
<dbReference type="Proteomes" id="UP000825729">
    <property type="component" value="Unassembled WGS sequence"/>
</dbReference>
<organism evidence="2 3">
    <name type="scientific">Aristolochia fimbriata</name>
    <name type="common">White veined hardy Dutchman's pipe vine</name>
    <dbReference type="NCBI Taxonomy" id="158543"/>
    <lineage>
        <taxon>Eukaryota</taxon>
        <taxon>Viridiplantae</taxon>
        <taxon>Streptophyta</taxon>
        <taxon>Embryophyta</taxon>
        <taxon>Tracheophyta</taxon>
        <taxon>Spermatophyta</taxon>
        <taxon>Magnoliopsida</taxon>
        <taxon>Magnoliidae</taxon>
        <taxon>Piperales</taxon>
        <taxon>Aristolochiaceae</taxon>
        <taxon>Aristolochia</taxon>
    </lineage>
</organism>
<protein>
    <submittedName>
        <fullName evidence="2">Uncharacterized protein</fullName>
    </submittedName>
</protein>
<evidence type="ECO:0000313" key="2">
    <source>
        <dbReference type="EMBL" id="KAG9449549.1"/>
    </source>
</evidence>
<evidence type="ECO:0000256" key="1">
    <source>
        <dbReference type="SAM" id="Phobius"/>
    </source>
</evidence>
<keyword evidence="1" id="KW-1133">Transmembrane helix</keyword>
<gene>
    <name evidence="2" type="ORF">H6P81_009514</name>
</gene>
<proteinExistence type="predicted"/>
<keyword evidence="1" id="KW-0812">Transmembrane</keyword>
<comment type="caution">
    <text evidence="2">The sequence shown here is derived from an EMBL/GenBank/DDBJ whole genome shotgun (WGS) entry which is preliminary data.</text>
</comment>
<sequence>MILSVAETDAVDEEISRYAAEKASAILLASAGPYAEDVARIFSHLRGVHSNFFLPVWLAFPIYIFLLNAASSSSAPTVLLNQTATIASQVGWCNF</sequence>
<dbReference type="AlphaFoldDB" id="A0AAV7ELK5"/>
<reference evidence="2 3" key="1">
    <citation type="submission" date="2021-07" db="EMBL/GenBank/DDBJ databases">
        <title>The Aristolochia fimbriata genome: insights into angiosperm evolution, floral development and chemical biosynthesis.</title>
        <authorList>
            <person name="Jiao Y."/>
        </authorList>
    </citation>
    <scope>NUCLEOTIDE SEQUENCE [LARGE SCALE GENOMIC DNA]</scope>
    <source>
        <strain evidence="2">IBCAS-2021</strain>
        <tissue evidence="2">Leaf</tissue>
    </source>
</reference>
<dbReference type="EMBL" id="JAINDJ010000004">
    <property type="protein sequence ID" value="KAG9449549.1"/>
    <property type="molecule type" value="Genomic_DNA"/>
</dbReference>
<keyword evidence="1" id="KW-0472">Membrane</keyword>
<evidence type="ECO:0000313" key="3">
    <source>
        <dbReference type="Proteomes" id="UP000825729"/>
    </source>
</evidence>
<keyword evidence="3" id="KW-1185">Reference proteome</keyword>
<feature type="transmembrane region" description="Helical" evidence="1">
    <location>
        <begin position="52"/>
        <end position="70"/>
    </location>
</feature>
<name>A0AAV7ELK5_ARIFI</name>